<keyword evidence="3" id="KW-1003">Cell membrane</keyword>
<dbReference type="GO" id="GO:0008982">
    <property type="term" value="F:protein-N(PI)-phosphohistidine-sugar phosphotransferase activity"/>
    <property type="evidence" value="ECO:0007669"/>
    <property type="project" value="InterPro"/>
</dbReference>
<dbReference type="AlphaFoldDB" id="A0A162UL72"/>
<dbReference type="PANTHER" id="PTHR30009">
    <property type="entry name" value="CYTOCHROME C-TYPE SYNTHESIS PROTEIN AND PTS TRANSMEMBRANE COMPONENT"/>
    <property type="match status" value="1"/>
</dbReference>
<keyword evidence="6 9" id="KW-0812">Transmembrane</keyword>
<keyword evidence="4" id="KW-0762">Sugar transport</keyword>
<protein>
    <submittedName>
        <fullName evidence="11">PTS system glucose-specific EIICBA component</fullName>
    </submittedName>
</protein>
<proteinExistence type="predicted"/>
<comment type="subcellular location">
    <subcellularLocation>
        <location evidence="1">Cell membrane</location>
        <topology evidence="1">Multi-pass membrane protein</topology>
    </subcellularLocation>
</comment>
<dbReference type="Proteomes" id="UP000076603">
    <property type="component" value="Unassembled WGS sequence"/>
</dbReference>
<keyword evidence="12" id="KW-1185">Reference proteome</keyword>
<sequence length="143" mass="15059">MKRVFSVLQKVGRSLMLPVSVLPAAGLLYRIGQDDLLGNYGAGFKYLAVAGDAIFGNLPLIFAVGVAIGFSGGEAVAALAAVVGQIILQSVMNAATKTAGVDINMGVFGGISIGLISAILYNRYHKIRLPQVLGFFREKDLFL</sequence>
<dbReference type="GO" id="GO:0009401">
    <property type="term" value="P:phosphoenolpyruvate-dependent sugar phosphotransferase system"/>
    <property type="evidence" value="ECO:0007669"/>
    <property type="project" value="UniProtKB-KW"/>
</dbReference>
<evidence type="ECO:0000256" key="2">
    <source>
        <dbReference type="ARBA" id="ARBA00022448"/>
    </source>
</evidence>
<evidence type="ECO:0000256" key="5">
    <source>
        <dbReference type="ARBA" id="ARBA00022683"/>
    </source>
</evidence>
<dbReference type="InterPro" id="IPR050429">
    <property type="entry name" value="PTS_Glucose_EIICBA"/>
</dbReference>
<evidence type="ECO:0000256" key="1">
    <source>
        <dbReference type="ARBA" id="ARBA00004651"/>
    </source>
</evidence>
<evidence type="ECO:0000256" key="6">
    <source>
        <dbReference type="ARBA" id="ARBA00022692"/>
    </source>
</evidence>
<keyword evidence="8 9" id="KW-0472">Membrane</keyword>
<dbReference type="InterPro" id="IPR003352">
    <property type="entry name" value="PTS_EIIC"/>
</dbReference>
<dbReference type="InterPro" id="IPR013013">
    <property type="entry name" value="PTS_EIIC_1"/>
</dbReference>
<gene>
    <name evidence="11" type="primary">ptsG_1</name>
    <name evidence="11" type="ORF">CLMAG_10930</name>
</gene>
<feature type="transmembrane region" description="Helical" evidence="9">
    <location>
        <begin position="12"/>
        <end position="32"/>
    </location>
</feature>
<feature type="domain" description="PTS EIIC type-1" evidence="10">
    <location>
        <begin position="2"/>
        <end position="143"/>
    </location>
</feature>
<evidence type="ECO:0000259" key="10">
    <source>
        <dbReference type="PROSITE" id="PS51103"/>
    </source>
</evidence>
<dbReference type="PROSITE" id="PS51103">
    <property type="entry name" value="PTS_EIIC_TYPE_1"/>
    <property type="match status" value="1"/>
</dbReference>
<accession>A0A162UL72</accession>
<feature type="transmembrane region" description="Helical" evidence="9">
    <location>
        <begin position="101"/>
        <end position="121"/>
    </location>
</feature>
<evidence type="ECO:0000256" key="9">
    <source>
        <dbReference type="SAM" id="Phobius"/>
    </source>
</evidence>
<dbReference type="Pfam" id="PF02378">
    <property type="entry name" value="PTS_EIIC"/>
    <property type="match status" value="1"/>
</dbReference>
<keyword evidence="5" id="KW-0598">Phosphotransferase system</keyword>
<dbReference type="GO" id="GO:0005886">
    <property type="term" value="C:plasma membrane"/>
    <property type="evidence" value="ECO:0007669"/>
    <property type="project" value="UniProtKB-SubCell"/>
</dbReference>
<evidence type="ECO:0000256" key="4">
    <source>
        <dbReference type="ARBA" id="ARBA00022597"/>
    </source>
</evidence>
<keyword evidence="2" id="KW-0813">Transport</keyword>
<dbReference type="GO" id="GO:0090563">
    <property type="term" value="F:protein-phosphocysteine-sugar phosphotransferase activity"/>
    <property type="evidence" value="ECO:0007669"/>
    <property type="project" value="TreeGrafter"/>
</dbReference>
<feature type="transmembrane region" description="Helical" evidence="9">
    <location>
        <begin position="75"/>
        <end position="95"/>
    </location>
</feature>
<feature type="transmembrane region" description="Helical" evidence="9">
    <location>
        <begin position="44"/>
        <end position="68"/>
    </location>
</feature>
<reference evidence="11 12" key="1">
    <citation type="submission" date="2016-04" db="EMBL/GenBank/DDBJ databases">
        <title>Genome sequence of Clostridium magnum DSM 2767.</title>
        <authorList>
            <person name="Poehlein A."/>
            <person name="Uhlig R."/>
            <person name="Fischer R."/>
            <person name="Bahl H."/>
            <person name="Daniel R."/>
        </authorList>
    </citation>
    <scope>NUCLEOTIDE SEQUENCE [LARGE SCALE GENOMIC DNA]</scope>
    <source>
        <strain evidence="11 12">DSM 2767</strain>
    </source>
</reference>
<dbReference type="STRING" id="1121326.CLMAG_10930"/>
<evidence type="ECO:0000256" key="7">
    <source>
        <dbReference type="ARBA" id="ARBA00022989"/>
    </source>
</evidence>
<dbReference type="OrthoDB" id="9764327at2"/>
<evidence type="ECO:0000256" key="8">
    <source>
        <dbReference type="ARBA" id="ARBA00023136"/>
    </source>
</evidence>
<dbReference type="PANTHER" id="PTHR30009:SF20">
    <property type="entry name" value="PTS SYSTEM GLUCOSE-SPECIFIC EIICB COMPONENT-RELATED"/>
    <property type="match status" value="1"/>
</dbReference>
<comment type="caution">
    <text evidence="11">The sequence shown here is derived from an EMBL/GenBank/DDBJ whole genome shotgun (WGS) entry which is preliminary data.</text>
</comment>
<dbReference type="PATRIC" id="fig|1121326.3.peg.1054"/>
<evidence type="ECO:0000256" key="3">
    <source>
        <dbReference type="ARBA" id="ARBA00022475"/>
    </source>
</evidence>
<organism evidence="11 12">
    <name type="scientific">Clostridium magnum DSM 2767</name>
    <dbReference type="NCBI Taxonomy" id="1121326"/>
    <lineage>
        <taxon>Bacteria</taxon>
        <taxon>Bacillati</taxon>
        <taxon>Bacillota</taxon>
        <taxon>Clostridia</taxon>
        <taxon>Eubacteriales</taxon>
        <taxon>Clostridiaceae</taxon>
        <taxon>Clostridium</taxon>
    </lineage>
</organism>
<keyword evidence="7 9" id="KW-1133">Transmembrane helix</keyword>
<evidence type="ECO:0000313" key="12">
    <source>
        <dbReference type="Proteomes" id="UP000076603"/>
    </source>
</evidence>
<evidence type="ECO:0000313" key="11">
    <source>
        <dbReference type="EMBL" id="KZL94040.1"/>
    </source>
</evidence>
<dbReference type="EMBL" id="LWAE01000001">
    <property type="protein sequence ID" value="KZL94040.1"/>
    <property type="molecule type" value="Genomic_DNA"/>
</dbReference>
<name>A0A162UL72_9CLOT</name>